<dbReference type="GO" id="GO:0000930">
    <property type="term" value="C:gamma-tubulin complex"/>
    <property type="evidence" value="ECO:0007669"/>
    <property type="project" value="TreeGrafter"/>
</dbReference>
<feature type="compositionally biased region" description="Polar residues" evidence="6">
    <location>
        <begin position="444"/>
        <end position="472"/>
    </location>
</feature>
<dbReference type="Proteomes" id="UP000654370">
    <property type="component" value="Unassembled WGS sequence"/>
</dbReference>
<comment type="caution">
    <text evidence="9">The sequence shown here is derived from an EMBL/GenBank/DDBJ whole genome shotgun (WGS) entry which is preliminary data.</text>
</comment>
<dbReference type="GO" id="GO:0031122">
    <property type="term" value="P:cytoplasmic microtubule organization"/>
    <property type="evidence" value="ECO:0007669"/>
    <property type="project" value="TreeGrafter"/>
</dbReference>
<dbReference type="AlphaFoldDB" id="A0A8H7Q4P9"/>
<evidence type="ECO:0000256" key="3">
    <source>
        <dbReference type="ARBA" id="ARBA00022701"/>
    </source>
</evidence>
<dbReference type="InterPro" id="IPR007259">
    <property type="entry name" value="GCP"/>
</dbReference>
<keyword evidence="10" id="KW-1185">Reference proteome</keyword>
<name>A0A8H7Q4P9_MORIS</name>
<dbReference type="InterPro" id="IPR041470">
    <property type="entry name" value="GCP_N"/>
</dbReference>
<dbReference type="OrthoDB" id="2192946at2759"/>
<dbReference type="GO" id="GO:0051321">
    <property type="term" value="P:meiotic cell cycle"/>
    <property type="evidence" value="ECO:0007669"/>
    <property type="project" value="TreeGrafter"/>
</dbReference>
<keyword evidence="3 5" id="KW-0493">Microtubule</keyword>
<sequence>MSRPRSHSNRTTSSRPPDKRDMRSPGILLTERQVNKITSKIANIRHSSLSSPLAASSPDILTSIETPTIAPSRKDQNDPTLEDRSSSKAPFYARMQPAAMNMQRADIIDNNSPPIGSLPLHLQEYTMIEDLLFIMMGIDGKYLQIIHPGDGESDDNNMEDATTTKALGTEADQDISWDDVAYSLDETLDPSLRQLVEKLLPIATYYMSIDAFVELHSRFEFGTISHALCAAIRSLLKEYLILIAQLEHQFRSAPSFTLQKLWFYVQPTLQTMHSLHTLANHIRAAGHRHANDDDENDFEAVLEGLKGVEENKGDIQVSDRQKGGALLTMLADRLTGMSGDPKNKKLFSYLLAQACIPYLEILYAWIHRGEIQDPYNEFMVQEKKHVRKENLKEDFNDAYWEMRYTIREVAVPSFLEPLKHKILVAGKYLNVVRECGITILGPESSNASPAATTDTSPLTQPSKIVVSPSQDNLEGDKENVPLDPRSEYQKNSVSSTEGVSMRGDILTAIDGGRFVKDLEAAYIYANRTLLDLLLKDQQLLSRLRSLKRYFFLDQSDFLAPFLDVAKEELRKPVKDIVVTRLQSLLDLTLRNPSSVAAYDPFKEDVKVGMSSLRMVDQLLRIINVAGLDGSAAQLAAGGKDGRWIGNATAGLRDSIQNIGDLASSLYGIQSIHSEKASSTTGSLAGSVSGLSSSRDVLHGFNALTLDYTVTFPLSLIISRKALTKYQLIFRHHLYLRHTESLLSEVWIEHKLARWKRPSKHSEINSWKYRIFALRNRMTVFVQQFSYYITNEILEPNYTKLKDDLSKVSTVDQVLQIHSDFLDSCLKECMLTNSKLLRASDRRPFIYSKLMNTCVLFANYTEKFTHALATLEKQYSSEKFGVATGKIGNTSGITLEGQSRSLQKIEENFTYHMKLLIDALNYYSATETLQFLCLVVRLDYNSYYGKDQSKERNRYEPERP</sequence>
<feature type="region of interest" description="Disordered" evidence="6">
    <location>
        <begin position="444"/>
        <end position="494"/>
    </location>
</feature>
<protein>
    <recommendedName>
        <fullName evidence="5">Spindle pole body component</fullName>
    </recommendedName>
</protein>
<dbReference type="GO" id="GO:0005874">
    <property type="term" value="C:microtubule"/>
    <property type="evidence" value="ECO:0007669"/>
    <property type="project" value="UniProtKB-KW"/>
</dbReference>
<dbReference type="EMBL" id="JAEPQZ010000002">
    <property type="protein sequence ID" value="KAG2184636.1"/>
    <property type="molecule type" value="Genomic_DNA"/>
</dbReference>
<keyword evidence="2 5" id="KW-0963">Cytoplasm</keyword>
<feature type="domain" description="Gamma tubulin complex component protein N-terminal" evidence="8">
    <location>
        <begin position="128"/>
        <end position="535"/>
    </location>
</feature>
<feature type="domain" description="Gamma tubulin complex component C-terminal" evidence="7">
    <location>
        <begin position="539"/>
        <end position="943"/>
    </location>
</feature>
<dbReference type="GO" id="GO:0051011">
    <property type="term" value="F:microtubule minus-end binding"/>
    <property type="evidence" value="ECO:0007669"/>
    <property type="project" value="TreeGrafter"/>
</dbReference>
<comment type="subcellular location">
    <subcellularLocation>
        <location evidence="5">Cytoplasm</location>
        <location evidence="5">Cytoskeleton</location>
        <location evidence="5">Microtubule organizing center</location>
    </subcellularLocation>
</comment>
<proteinExistence type="inferred from homology"/>
<dbReference type="GO" id="GO:0000278">
    <property type="term" value="P:mitotic cell cycle"/>
    <property type="evidence" value="ECO:0007669"/>
    <property type="project" value="TreeGrafter"/>
</dbReference>
<feature type="region of interest" description="Disordered" evidence="6">
    <location>
        <begin position="64"/>
        <end position="90"/>
    </location>
</feature>
<evidence type="ECO:0000256" key="1">
    <source>
        <dbReference type="ARBA" id="ARBA00010337"/>
    </source>
</evidence>
<dbReference type="PANTHER" id="PTHR19302">
    <property type="entry name" value="GAMMA TUBULIN COMPLEX PROTEIN"/>
    <property type="match status" value="1"/>
</dbReference>
<evidence type="ECO:0000259" key="7">
    <source>
        <dbReference type="Pfam" id="PF04130"/>
    </source>
</evidence>
<keyword evidence="4 5" id="KW-0206">Cytoskeleton</keyword>
<evidence type="ECO:0000259" key="8">
    <source>
        <dbReference type="Pfam" id="PF17681"/>
    </source>
</evidence>
<evidence type="ECO:0000256" key="5">
    <source>
        <dbReference type="RuleBase" id="RU363050"/>
    </source>
</evidence>
<evidence type="ECO:0000256" key="2">
    <source>
        <dbReference type="ARBA" id="ARBA00022490"/>
    </source>
</evidence>
<feature type="compositionally biased region" description="Basic and acidic residues" evidence="6">
    <location>
        <begin position="474"/>
        <end position="488"/>
    </location>
</feature>
<reference evidence="9" key="1">
    <citation type="submission" date="2020-12" db="EMBL/GenBank/DDBJ databases">
        <title>Metabolic potential, ecology and presence of endohyphal bacteria is reflected in genomic diversity of Mucoromycotina.</title>
        <authorList>
            <person name="Muszewska A."/>
            <person name="Okrasinska A."/>
            <person name="Steczkiewicz K."/>
            <person name="Drgas O."/>
            <person name="Orlowska M."/>
            <person name="Perlinska-Lenart U."/>
            <person name="Aleksandrzak-Piekarczyk T."/>
            <person name="Szatraj K."/>
            <person name="Zielenkiewicz U."/>
            <person name="Pilsyk S."/>
            <person name="Malc E."/>
            <person name="Mieczkowski P."/>
            <person name="Kruszewska J.S."/>
            <person name="Biernat P."/>
            <person name="Pawlowska J."/>
        </authorList>
    </citation>
    <scope>NUCLEOTIDE SEQUENCE</scope>
    <source>
        <strain evidence="9">WA0000067209</strain>
    </source>
</reference>
<feature type="compositionally biased region" description="Basic and acidic residues" evidence="6">
    <location>
        <begin position="72"/>
        <end position="86"/>
    </location>
</feature>
<evidence type="ECO:0000313" key="10">
    <source>
        <dbReference type="Proteomes" id="UP000654370"/>
    </source>
</evidence>
<dbReference type="Pfam" id="PF17681">
    <property type="entry name" value="GCP_N_terminal"/>
    <property type="match status" value="1"/>
</dbReference>
<organism evidence="9 10">
    <name type="scientific">Mortierella isabellina</name>
    <name type="common">Filamentous fungus</name>
    <name type="synonym">Umbelopsis isabellina</name>
    <dbReference type="NCBI Taxonomy" id="91625"/>
    <lineage>
        <taxon>Eukaryota</taxon>
        <taxon>Fungi</taxon>
        <taxon>Fungi incertae sedis</taxon>
        <taxon>Mucoromycota</taxon>
        <taxon>Mucoromycotina</taxon>
        <taxon>Umbelopsidomycetes</taxon>
        <taxon>Umbelopsidales</taxon>
        <taxon>Umbelopsidaceae</taxon>
        <taxon>Umbelopsis</taxon>
    </lineage>
</organism>
<evidence type="ECO:0000256" key="6">
    <source>
        <dbReference type="SAM" id="MobiDB-lite"/>
    </source>
</evidence>
<comment type="similarity">
    <text evidence="1 5">Belongs to the TUBGCP family.</text>
</comment>
<dbReference type="PANTHER" id="PTHR19302:SF13">
    <property type="entry name" value="GAMMA-TUBULIN COMPLEX COMPONENT 2"/>
    <property type="match status" value="1"/>
</dbReference>
<dbReference type="FunFam" id="1.20.120.1900:FF:000011">
    <property type="entry name" value="Spindle pole body component"/>
    <property type="match status" value="1"/>
</dbReference>
<dbReference type="InterPro" id="IPR042241">
    <property type="entry name" value="GCP_C_sf"/>
</dbReference>
<dbReference type="Pfam" id="PF04130">
    <property type="entry name" value="GCP_C_terminal"/>
    <property type="match status" value="1"/>
</dbReference>
<gene>
    <name evidence="9" type="ORF">INT43_000549</name>
</gene>
<dbReference type="InterPro" id="IPR040457">
    <property type="entry name" value="GCP_C"/>
</dbReference>
<feature type="region of interest" description="Disordered" evidence="6">
    <location>
        <begin position="1"/>
        <end position="27"/>
    </location>
</feature>
<dbReference type="Gene3D" id="1.20.120.1900">
    <property type="entry name" value="Gamma-tubulin complex, C-terminal domain"/>
    <property type="match status" value="1"/>
</dbReference>
<dbReference type="GO" id="GO:0051225">
    <property type="term" value="P:spindle assembly"/>
    <property type="evidence" value="ECO:0007669"/>
    <property type="project" value="TreeGrafter"/>
</dbReference>
<dbReference type="GO" id="GO:0007020">
    <property type="term" value="P:microtubule nucleation"/>
    <property type="evidence" value="ECO:0007669"/>
    <property type="project" value="InterPro"/>
</dbReference>
<dbReference type="GO" id="GO:0044732">
    <property type="term" value="C:mitotic spindle pole body"/>
    <property type="evidence" value="ECO:0007669"/>
    <property type="project" value="TreeGrafter"/>
</dbReference>
<dbReference type="GO" id="GO:0000922">
    <property type="term" value="C:spindle pole"/>
    <property type="evidence" value="ECO:0007669"/>
    <property type="project" value="InterPro"/>
</dbReference>
<accession>A0A8H7Q4P9</accession>
<evidence type="ECO:0000313" key="9">
    <source>
        <dbReference type="EMBL" id="KAG2184636.1"/>
    </source>
</evidence>
<dbReference type="GO" id="GO:0043015">
    <property type="term" value="F:gamma-tubulin binding"/>
    <property type="evidence" value="ECO:0007669"/>
    <property type="project" value="InterPro"/>
</dbReference>
<evidence type="ECO:0000256" key="4">
    <source>
        <dbReference type="ARBA" id="ARBA00023212"/>
    </source>
</evidence>